<proteinExistence type="predicted"/>
<organism evidence="1 2">
    <name type="scientific">Pendulispora brunnea</name>
    <dbReference type="NCBI Taxonomy" id="2905690"/>
    <lineage>
        <taxon>Bacteria</taxon>
        <taxon>Pseudomonadati</taxon>
        <taxon>Myxococcota</taxon>
        <taxon>Myxococcia</taxon>
        <taxon>Myxococcales</taxon>
        <taxon>Sorangiineae</taxon>
        <taxon>Pendulisporaceae</taxon>
        <taxon>Pendulispora</taxon>
    </lineage>
</organism>
<sequence length="402" mass="43620">MQGSIVQLRDEHDRATGRRLELATGRVLDPNGSVVAEYEYQNDVALSEYAAFQYHQGLARTVRHPVRMRAADGNSMLVTMDLAVTDVHQDAPLPNYAAGYRQEDGVADIACPVVLVPKPSDKYYTWNASNAFARVMPNVQSAGTGIPEVSPTLSLGSFTTIEYALASFVPTELEAAADAPLRPFQAAVNRVMAAMKIEREFRVASLMSNPANFVTPNVITLAPGAQWNGGPNSDPIGNLQTIIENSFAPITGIVMSRRLRNAFARNPQVQKYFSYKDSAAAIPSNQQLSAILDLPPIYTAEMKYAPPTGNPIYVWGPDVVLFHHPPANPPADGQDVSTAYTFRWTGANGVITDGQYVSGWMVRTYWDARRGARGGKSVVVVVQDAEVATSSLVGGVIKNAYQ</sequence>
<dbReference type="InterPro" id="IPR053738">
    <property type="entry name" value="Lambda_capsid_assembly"/>
</dbReference>
<dbReference type="Gene3D" id="3.90.1690.10">
    <property type="entry name" value="phage-related protein like domain"/>
    <property type="match status" value="1"/>
</dbReference>
<evidence type="ECO:0000313" key="2">
    <source>
        <dbReference type="Proteomes" id="UP001379533"/>
    </source>
</evidence>
<gene>
    <name evidence="1" type="ORF">LZC95_19835</name>
</gene>
<evidence type="ECO:0000313" key="1">
    <source>
        <dbReference type="EMBL" id="WXA99060.1"/>
    </source>
</evidence>
<reference evidence="1 2" key="1">
    <citation type="submission" date="2021-12" db="EMBL/GenBank/DDBJ databases">
        <title>Discovery of the Pendulisporaceae a myxobacterial family with distinct sporulation behavior and unique specialized metabolism.</title>
        <authorList>
            <person name="Garcia R."/>
            <person name="Popoff A."/>
            <person name="Bader C.D."/>
            <person name="Loehr J."/>
            <person name="Walesch S."/>
            <person name="Walt C."/>
            <person name="Boldt J."/>
            <person name="Bunk B."/>
            <person name="Haeckl F.J.F.P.J."/>
            <person name="Gunesch A.P."/>
            <person name="Birkelbach J."/>
            <person name="Nuebel U."/>
            <person name="Pietschmann T."/>
            <person name="Bach T."/>
            <person name="Mueller R."/>
        </authorList>
    </citation>
    <scope>NUCLEOTIDE SEQUENCE [LARGE SCALE GENOMIC DNA]</scope>
    <source>
        <strain evidence="1 2">MSr12523</strain>
    </source>
</reference>
<accession>A0ABZ2KK73</accession>
<dbReference type="EMBL" id="CP089982">
    <property type="protein sequence ID" value="WXA99060.1"/>
    <property type="molecule type" value="Genomic_DNA"/>
</dbReference>
<name>A0ABZ2KK73_9BACT</name>
<keyword evidence="2" id="KW-1185">Reference proteome</keyword>
<protein>
    <submittedName>
        <fullName evidence="1">Uncharacterized protein</fullName>
    </submittedName>
</protein>
<dbReference type="RefSeq" id="WP_394849690.1">
    <property type="nucleotide sequence ID" value="NZ_CP089982.1"/>
</dbReference>
<dbReference type="Proteomes" id="UP001379533">
    <property type="component" value="Chromosome"/>
</dbReference>